<keyword evidence="3" id="KW-1185">Reference proteome</keyword>
<gene>
    <name evidence="2" type="ORF">CC86DRAFT_370165</name>
</gene>
<evidence type="ECO:0008006" key="4">
    <source>
        <dbReference type="Google" id="ProtNLM"/>
    </source>
</evidence>
<protein>
    <recommendedName>
        <fullName evidence="4">HypA-like protein</fullName>
    </recommendedName>
</protein>
<dbReference type="PANTHER" id="PTHR35870:SF1">
    <property type="entry name" value="PROTEIN, PUTATIVE (AFU_ORTHOLOGUE AFUA_5G03330)-RELATED"/>
    <property type="match status" value="1"/>
</dbReference>
<name>A0A6A7A3I0_9PLEO</name>
<reference evidence="2" key="1">
    <citation type="journal article" date="2020" name="Stud. Mycol.">
        <title>101 Dothideomycetes genomes: a test case for predicting lifestyles and emergence of pathogens.</title>
        <authorList>
            <person name="Haridas S."/>
            <person name="Albert R."/>
            <person name="Binder M."/>
            <person name="Bloem J."/>
            <person name="Labutti K."/>
            <person name="Salamov A."/>
            <person name="Andreopoulos B."/>
            <person name="Baker S."/>
            <person name="Barry K."/>
            <person name="Bills G."/>
            <person name="Bluhm B."/>
            <person name="Cannon C."/>
            <person name="Castanera R."/>
            <person name="Culley D."/>
            <person name="Daum C."/>
            <person name="Ezra D."/>
            <person name="Gonzalez J."/>
            <person name="Henrissat B."/>
            <person name="Kuo A."/>
            <person name="Liang C."/>
            <person name="Lipzen A."/>
            <person name="Lutzoni F."/>
            <person name="Magnuson J."/>
            <person name="Mondo S."/>
            <person name="Nolan M."/>
            <person name="Ohm R."/>
            <person name="Pangilinan J."/>
            <person name="Park H.-J."/>
            <person name="Ramirez L."/>
            <person name="Alfaro M."/>
            <person name="Sun H."/>
            <person name="Tritt A."/>
            <person name="Yoshinaga Y."/>
            <person name="Zwiers L.-H."/>
            <person name="Turgeon B."/>
            <person name="Goodwin S."/>
            <person name="Spatafora J."/>
            <person name="Crous P."/>
            <person name="Grigoriev I."/>
        </authorList>
    </citation>
    <scope>NUCLEOTIDE SEQUENCE</scope>
    <source>
        <strain evidence="2">CBS 113818</strain>
    </source>
</reference>
<organism evidence="2 3">
    <name type="scientific">Ophiobolus disseminans</name>
    <dbReference type="NCBI Taxonomy" id="1469910"/>
    <lineage>
        <taxon>Eukaryota</taxon>
        <taxon>Fungi</taxon>
        <taxon>Dikarya</taxon>
        <taxon>Ascomycota</taxon>
        <taxon>Pezizomycotina</taxon>
        <taxon>Dothideomycetes</taxon>
        <taxon>Pleosporomycetidae</taxon>
        <taxon>Pleosporales</taxon>
        <taxon>Pleosporineae</taxon>
        <taxon>Phaeosphaeriaceae</taxon>
        <taxon>Ophiobolus</taxon>
    </lineage>
</organism>
<proteinExistence type="predicted"/>
<dbReference type="PANTHER" id="PTHR35870">
    <property type="entry name" value="PROTEIN, PUTATIVE (AFU_ORTHOLOGUE AFUA_5G03330)-RELATED"/>
    <property type="match status" value="1"/>
</dbReference>
<dbReference type="Pfam" id="PF14027">
    <property type="entry name" value="Questin_oxidase"/>
    <property type="match status" value="1"/>
</dbReference>
<sequence>MASESRIYLGASQKPEYYVKGLTAESAEKTSQLLQINHEKHHIFFNQSGFHNHIAHHLLTLFALNASPAEIQKGYDDNVSYQRPPEPLKDSIVDDMHKPERFKTYLGNEKYYHDFLVFFQKEIKAKTWKTVLNEYLFANDERANDMLCRLFAGFLHPIIHLGFGIEFQQPAIIAEALAQTAVHDNWIAALFLGCEKAAEANRNKIGPKKTIVQLLQEAKSDEKLSKSAHWEDGNKIRDGILKRAPNEMIALASQYTIAEGDDLEEKTAEMINAAVFFTSSAQHPPHIPKFDFYYIHCLNSSIFFPSFRSSLPPATYRRLLEWKVWNDVAMYISRSCPSLLVDEITGYVPKQASAWNGVIERVNKLEDDGHASKLVRALAHGEQACAKWEGREGFEIKGDMWGKIGHMAIDSVESGGQDWVRSCGFEEAWRDIPLREGEGARM</sequence>
<dbReference type="EMBL" id="MU006225">
    <property type="protein sequence ID" value="KAF2827115.1"/>
    <property type="molecule type" value="Genomic_DNA"/>
</dbReference>
<evidence type="ECO:0000256" key="1">
    <source>
        <dbReference type="ARBA" id="ARBA00023002"/>
    </source>
</evidence>
<dbReference type="AlphaFoldDB" id="A0A6A7A3I0"/>
<dbReference type="InterPro" id="IPR025337">
    <property type="entry name" value="Questin_oxidase-like"/>
</dbReference>
<evidence type="ECO:0000313" key="3">
    <source>
        <dbReference type="Proteomes" id="UP000799424"/>
    </source>
</evidence>
<accession>A0A6A7A3I0</accession>
<dbReference type="OrthoDB" id="10004862at2759"/>
<dbReference type="GO" id="GO:0016491">
    <property type="term" value="F:oxidoreductase activity"/>
    <property type="evidence" value="ECO:0007669"/>
    <property type="project" value="UniProtKB-KW"/>
</dbReference>
<keyword evidence="1" id="KW-0560">Oxidoreductase</keyword>
<dbReference type="Proteomes" id="UP000799424">
    <property type="component" value="Unassembled WGS sequence"/>
</dbReference>
<evidence type="ECO:0000313" key="2">
    <source>
        <dbReference type="EMBL" id="KAF2827115.1"/>
    </source>
</evidence>